<dbReference type="InParanoid" id="G3HX95"/>
<protein>
    <submittedName>
        <fullName evidence="2">Uncharacterized protein</fullName>
    </submittedName>
</protein>
<organism evidence="2 3">
    <name type="scientific">Cricetulus griseus</name>
    <name type="common">Chinese hamster</name>
    <name type="synonym">Cricetulus barabensis griseus</name>
    <dbReference type="NCBI Taxonomy" id="10029"/>
    <lineage>
        <taxon>Eukaryota</taxon>
        <taxon>Metazoa</taxon>
        <taxon>Chordata</taxon>
        <taxon>Craniata</taxon>
        <taxon>Vertebrata</taxon>
        <taxon>Euteleostomi</taxon>
        <taxon>Mammalia</taxon>
        <taxon>Eutheria</taxon>
        <taxon>Euarchontoglires</taxon>
        <taxon>Glires</taxon>
        <taxon>Rodentia</taxon>
        <taxon>Myomorpha</taxon>
        <taxon>Muroidea</taxon>
        <taxon>Cricetidae</taxon>
        <taxon>Cricetinae</taxon>
        <taxon>Cricetulus</taxon>
    </lineage>
</organism>
<dbReference type="EMBL" id="JH000861">
    <property type="protein sequence ID" value="EGW10167.1"/>
    <property type="molecule type" value="Genomic_DNA"/>
</dbReference>
<accession>G3HX95</accession>
<evidence type="ECO:0000256" key="1">
    <source>
        <dbReference type="SAM" id="MobiDB-lite"/>
    </source>
</evidence>
<evidence type="ECO:0000313" key="3">
    <source>
        <dbReference type="Proteomes" id="UP000001075"/>
    </source>
</evidence>
<dbReference type="AlphaFoldDB" id="G3HX95"/>
<dbReference type="Proteomes" id="UP000001075">
    <property type="component" value="Unassembled WGS sequence"/>
</dbReference>
<gene>
    <name evidence="2" type="ORF">I79_015614</name>
</gene>
<feature type="region of interest" description="Disordered" evidence="1">
    <location>
        <begin position="1"/>
        <end position="98"/>
    </location>
</feature>
<evidence type="ECO:0000313" key="2">
    <source>
        <dbReference type="EMBL" id="EGW10167.1"/>
    </source>
</evidence>
<reference evidence="3" key="1">
    <citation type="journal article" date="2011" name="Nat. Biotechnol.">
        <title>The genomic sequence of the Chinese hamster ovary (CHO)-K1 cell line.</title>
        <authorList>
            <person name="Xu X."/>
            <person name="Nagarajan H."/>
            <person name="Lewis N.E."/>
            <person name="Pan S."/>
            <person name="Cai Z."/>
            <person name="Liu X."/>
            <person name="Chen W."/>
            <person name="Xie M."/>
            <person name="Wang W."/>
            <person name="Hammond S."/>
            <person name="Andersen M.R."/>
            <person name="Neff N."/>
            <person name="Passarelli B."/>
            <person name="Koh W."/>
            <person name="Fan H.C."/>
            <person name="Wang J."/>
            <person name="Gui Y."/>
            <person name="Lee K.H."/>
            <person name="Betenbaugh M.J."/>
            <person name="Quake S.R."/>
            <person name="Famili I."/>
            <person name="Palsson B.O."/>
            <person name="Wang J."/>
        </authorList>
    </citation>
    <scope>NUCLEOTIDE SEQUENCE [LARGE SCALE GENOMIC DNA]</scope>
    <source>
        <strain evidence="3">CHO K1 cell line</strain>
    </source>
</reference>
<feature type="compositionally biased region" description="Basic and acidic residues" evidence="1">
    <location>
        <begin position="81"/>
        <end position="90"/>
    </location>
</feature>
<proteinExistence type="predicted"/>
<sequence>MQPARPPGWTRVKGSGRPAERRWDLGLLPEAASTASARLYAESRSQQAPRRSAPRKRSQLPRDPAPAGQSRSNALPNPRMTPRDPKRPHAGDPTALDT</sequence>
<name>G3HX95_CRIGR</name>